<evidence type="ECO:0000256" key="2">
    <source>
        <dbReference type="SAM" id="Phobius"/>
    </source>
</evidence>
<accession>A0A939E226</accession>
<keyword evidence="2" id="KW-0812">Transmembrane</keyword>
<comment type="caution">
    <text evidence="3">The sequence shown here is derived from an EMBL/GenBank/DDBJ whole genome shotgun (WGS) entry which is preliminary data.</text>
</comment>
<sequence>MTERHSYPSTPAGTGSGIPDTTYGDDHPTDTLATGEVWAGYPPEEIDEFGRLYPDVDPRRDRPITWPECLAIAVSAAVMAYGAVTMNLVVLGIGLALLLFAAIAPGQVTARRIRREARDRFPYEPWAESEITHARRARVMVPVIWSINLVVCLLLWWLVPAEHSVIAALIAAVCVFISICLAPGLSPVWRASR</sequence>
<feature type="transmembrane region" description="Helical" evidence="2">
    <location>
        <begin position="165"/>
        <end position="185"/>
    </location>
</feature>
<keyword evidence="2" id="KW-0472">Membrane</keyword>
<proteinExistence type="predicted"/>
<dbReference type="AlphaFoldDB" id="A0A939E226"/>
<evidence type="ECO:0000313" key="4">
    <source>
        <dbReference type="Proteomes" id="UP000664332"/>
    </source>
</evidence>
<feature type="region of interest" description="Disordered" evidence="1">
    <location>
        <begin position="1"/>
        <end position="35"/>
    </location>
</feature>
<feature type="transmembrane region" description="Helical" evidence="2">
    <location>
        <begin position="64"/>
        <end position="83"/>
    </location>
</feature>
<gene>
    <name evidence="3" type="ORF">JZY06_05540</name>
</gene>
<keyword evidence="2" id="KW-1133">Transmembrane helix</keyword>
<feature type="transmembrane region" description="Helical" evidence="2">
    <location>
        <begin position="89"/>
        <end position="110"/>
    </location>
</feature>
<keyword evidence="4" id="KW-1185">Reference proteome</keyword>
<dbReference type="EMBL" id="JAFLEQ010000008">
    <property type="protein sequence ID" value="MBN9644082.1"/>
    <property type="molecule type" value="Genomic_DNA"/>
</dbReference>
<evidence type="ECO:0000256" key="1">
    <source>
        <dbReference type="SAM" id="MobiDB-lite"/>
    </source>
</evidence>
<evidence type="ECO:0000313" key="3">
    <source>
        <dbReference type="EMBL" id="MBN9644082.1"/>
    </source>
</evidence>
<reference evidence="3" key="1">
    <citation type="submission" date="2021-03" db="EMBL/GenBank/DDBJ databases">
        <authorList>
            <person name="Sun Q."/>
        </authorList>
    </citation>
    <scope>NUCLEOTIDE SEQUENCE</scope>
    <source>
        <strain evidence="3">CCM 8862</strain>
    </source>
</reference>
<organism evidence="3 4">
    <name type="scientific">Corynebacterium mendelii</name>
    <dbReference type="NCBI Taxonomy" id="2765362"/>
    <lineage>
        <taxon>Bacteria</taxon>
        <taxon>Bacillati</taxon>
        <taxon>Actinomycetota</taxon>
        <taxon>Actinomycetes</taxon>
        <taxon>Mycobacteriales</taxon>
        <taxon>Corynebacteriaceae</taxon>
        <taxon>Corynebacterium</taxon>
    </lineage>
</organism>
<dbReference type="Proteomes" id="UP000664332">
    <property type="component" value="Unassembled WGS sequence"/>
</dbReference>
<dbReference type="RefSeq" id="WP_207118986.1">
    <property type="nucleotide sequence ID" value="NZ_JAFLEQ010000008.1"/>
</dbReference>
<name>A0A939E226_9CORY</name>
<feature type="transmembrane region" description="Helical" evidence="2">
    <location>
        <begin position="139"/>
        <end position="159"/>
    </location>
</feature>
<protein>
    <submittedName>
        <fullName evidence="3">Uncharacterized protein</fullName>
    </submittedName>
</protein>